<reference evidence="9" key="1">
    <citation type="submission" date="2019-08" db="EMBL/GenBank/DDBJ databases">
        <title>The genome of the North American firefly Photinus pyralis.</title>
        <authorList>
            <consortium name="Photinus pyralis genome working group"/>
            <person name="Fallon T.R."/>
            <person name="Sander Lower S.E."/>
            <person name="Weng J.-K."/>
        </authorList>
    </citation>
    <scope>NUCLEOTIDE SEQUENCE</scope>
    <source>
        <strain evidence="9">TRF0915ILg1</strain>
        <tissue evidence="9">Whole body</tissue>
    </source>
</reference>
<sequence>MIADDRLIRHTLTHWNFGADLTGDLMKYYNHQVLVNDRSVMLVTADGSVDCMKDPGEQENNVHYLHYCETVTALKVLEKWGNFVLKIFTIFEHGTICLLYLLNCCFANVHIFKPCSSKSGNSEVYVICIGYKGWEVLEMIWPSLIAPYQGFVKTDDTAMFPLESINFEFLQQIEDCSNFFKQLQCHTINENVRHFIGQVENDDEEINKIKINVAERFIKKYRMAFHIPKRHKLITNYEKHKTPIIEEEWDFKLVNVIELPIPNEDNAIKAKIGRALITVTNSKFCNVNFNLCKLNSTNDKNLLEEILPLLSPHYRIIQRTLCENKPQYVYQRTVFYNFMNNLESSADIVLIRIPLLTRFLVGLVYILAQGFTTVTLCRKGVLILQNPIKERVHIVKTFFKAIEGVYHHIDNETNFTADILEIISSELFENGNFDKIICRYNDELFSE</sequence>
<dbReference type="GO" id="GO:0006370">
    <property type="term" value="P:7-methylguanosine mRNA capping"/>
    <property type="evidence" value="ECO:0007669"/>
    <property type="project" value="TreeGrafter"/>
</dbReference>
<feature type="domain" description="Adrift-type SAM-dependent 2'-O-MTase" evidence="8">
    <location>
        <begin position="1"/>
        <end position="133"/>
    </location>
</feature>
<evidence type="ECO:0000256" key="6">
    <source>
        <dbReference type="ARBA" id="ARBA00049477"/>
    </source>
</evidence>
<dbReference type="OrthoDB" id="429597at2759"/>
<comment type="caution">
    <text evidence="9">The sequence shown here is derived from an EMBL/GenBank/DDBJ whole genome shotgun (WGS) entry which is preliminary data.</text>
</comment>
<organism evidence="9 10">
    <name type="scientific">Ignelater luminosus</name>
    <name type="common">Cucubano</name>
    <name type="synonym">Pyrophorus luminosus</name>
    <dbReference type="NCBI Taxonomy" id="2038154"/>
    <lineage>
        <taxon>Eukaryota</taxon>
        <taxon>Metazoa</taxon>
        <taxon>Ecdysozoa</taxon>
        <taxon>Arthropoda</taxon>
        <taxon>Hexapoda</taxon>
        <taxon>Insecta</taxon>
        <taxon>Pterygota</taxon>
        <taxon>Neoptera</taxon>
        <taxon>Endopterygota</taxon>
        <taxon>Coleoptera</taxon>
        <taxon>Polyphaga</taxon>
        <taxon>Elateriformia</taxon>
        <taxon>Elateroidea</taxon>
        <taxon>Elateridae</taxon>
        <taxon>Agrypninae</taxon>
        <taxon>Pyrophorini</taxon>
        <taxon>Ignelater</taxon>
    </lineage>
</organism>
<evidence type="ECO:0000256" key="1">
    <source>
        <dbReference type="ARBA" id="ARBA00012770"/>
    </source>
</evidence>
<evidence type="ECO:0000256" key="2">
    <source>
        <dbReference type="ARBA" id="ARBA00021134"/>
    </source>
</evidence>
<dbReference type="Proteomes" id="UP000801492">
    <property type="component" value="Unassembled WGS sequence"/>
</dbReference>
<name>A0A8K0C6F4_IGNLU</name>
<accession>A0A8K0C6F4</accession>
<keyword evidence="4 7" id="KW-0808">Transferase</keyword>
<dbReference type="EMBL" id="VTPC01091016">
    <property type="protein sequence ID" value="KAF2880159.1"/>
    <property type="molecule type" value="Genomic_DNA"/>
</dbReference>
<evidence type="ECO:0000256" key="3">
    <source>
        <dbReference type="ARBA" id="ARBA00022603"/>
    </source>
</evidence>
<dbReference type="Gene3D" id="3.40.50.12760">
    <property type="match status" value="1"/>
</dbReference>
<dbReference type="AlphaFoldDB" id="A0A8K0C6F4"/>
<keyword evidence="5 7" id="KW-0949">S-adenosyl-L-methionine</keyword>
<dbReference type="PROSITE" id="PS51614">
    <property type="entry name" value="SAM_MT_ADRIFT"/>
    <property type="match status" value="1"/>
</dbReference>
<dbReference type="InterPro" id="IPR025807">
    <property type="entry name" value="Adrift-typ_MeTrfase"/>
</dbReference>
<comment type="catalytic activity">
    <reaction evidence="6">
        <text>a 5'-end (N(7)-methyl 5'-triphosphoguanosine)-(2'-O-methyl-ribonucleoside)-(ribonucleotide) in mRNA + S-adenosyl-L-methionine = a 5'-end (N(7)-methyl 5'-triphosphoguanosine)-(2'-O-methyl-ribonucleoside)-(2'-O-methyl-ribonucleotide) in mRNA + S-adenosyl-L-homocysteine + H(+)</text>
        <dbReference type="Rhea" id="RHEA:67024"/>
        <dbReference type="Rhea" id="RHEA-COMP:17169"/>
        <dbReference type="Rhea" id="RHEA-COMP:17170"/>
        <dbReference type="ChEBI" id="CHEBI:15378"/>
        <dbReference type="ChEBI" id="CHEBI:57856"/>
        <dbReference type="ChEBI" id="CHEBI:59789"/>
        <dbReference type="ChEBI" id="CHEBI:167612"/>
        <dbReference type="ChEBI" id="CHEBI:167614"/>
        <dbReference type="EC" id="2.1.1.296"/>
    </reaction>
</comment>
<feature type="active site" description="Proton acceptor" evidence="7">
    <location>
        <position position="86"/>
    </location>
</feature>
<evidence type="ECO:0000259" key="8">
    <source>
        <dbReference type="PROSITE" id="PS51614"/>
    </source>
</evidence>
<dbReference type="GO" id="GO:0120550">
    <property type="term" value="F:methyltransferase cap2 activity"/>
    <property type="evidence" value="ECO:0007669"/>
    <property type="project" value="UniProtKB-EC"/>
</dbReference>
<protein>
    <recommendedName>
        <fullName evidence="2">Cap-specific mRNA (nucleoside-2'-O-)-methyltransferase 2</fullName>
        <ecNumber evidence="1">2.1.1.296</ecNumber>
    </recommendedName>
</protein>
<comment type="caution">
    <text evidence="7">Lacks conserved residue(s) required for the propagation of feature annotation.</text>
</comment>
<evidence type="ECO:0000256" key="4">
    <source>
        <dbReference type="ARBA" id="ARBA00022679"/>
    </source>
</evidence>
<dbReference type="InterPro" id="IPR002877">
    <property type="entry name" value="RNA_MeTrfase_FtsJ_dom"/>
</dbReference>
<feature type="binding site" evidence="7">
    <location>
        <position position="46"/>
    </location>
    <ligand>
        <name>S-adenosyl-L-methionine</name>
        <dbReference type="ChEBI" id="CHEBI:59789"/>
    </ligand>
</feature>
<dbReference type="Pfam" id="PF01728">
    <property type="entry name" value="FtsJ"/>
    <property type="match status" value="1"/>
</dbReference>
<evidence type="ECO:0000256" key="7">
    <source>
        <dbReference type="PROSITE-ProRule" id="PRU00946"/>
    </source>
</evidence>
<dbReference type="PANTHER" id="PTHR16121:SF2">
    <property type="entry name" value="CAP-SPECIFIC MRNA (NUCLEOSIDE-2'-O-)-METHYLTRANSFERASE 2"/>
    <property type="match status" value="1"/>
</dbReference>
<dbReference type="EC" id="2.1.1.296" evidence="1"/>
<dbReference type="PANTHER" id="PTHR16121">
    <property type="entry name" value="CAP-SPECIFIC MRNA (NUCLEOSIDE-2'-O-)-METHYLTRANSFERASE 1-RELATED"/>
    <property type="match status" value="1"/>
</dbReference>
<dbReference type="GO" id="GO:0005737">
    <property type="term" value="C:cytoplasm"/>
    <property type="evidence" value="ECO:0007669"/>
    <property type="project" value="TreeGrafter"/>
</dbReference>
<dbReference type="InterPro" id="IPR029063">
    <property type="entry name" value="SAM-dependent_MTases_sf"/>
</dbReference>
<evidence type="ECO:0000313" key="9">
    <source>
        <dbReference type="EMBL" id="KAF2880159.1"/>
    </source>
</evidence>
<gene>
    <name evidence="9" type="ORF">ILUMI_26022</name>
</gene>
<evidence type="ECO:0000313" key="10">
    <source>
        <dbReference type="Proteomes" id="UP000801492"/>
    </source>
</evidence>
<evidence type="ECO:0000256" key="5">
    <source>
        <dbReference type="ARBA" id="ARBA00022691"/>
    </source>
</evidence>
<dbReference type="InterPro" id="IPR050851">
    <property type="entry name" value="mRNA_Cap_2O-Ribose_MeTrfase"/>
</dbReference>
<dbReference type="GO" id="GO:0032259">
    <property type="term" value="P:methylation"/>
    <property type="evidence" value="ECO:0007669"/>
    <property type="project" value="UniProtKB-KW"/>
</dbReference>
<keyword evidence="10" id="KW-1185">Reference proteome</keyword>
<dbReference type="SUPFAM" id="SSF53335">
    <property type="entry name" value="S-adenosyl-L-methionine-dependent methyltransferases"/>
    <property type="match status" value="1"/>
</dbReference>
<dbReference type="GO" id="GO:0005634">
    <property type="term" value="C:nucleus"/>
    <property type="evidence" value="ECO:0007669"/>
    <property type="project" value="UniProtKB-ARBA"/>
</dbReference>
<dbReference type="GO" id="GO:0004483">
    <property type="term" value="F:methyltransferase cap1 activity"/>
    <property type="evidence" value="ECO:0007669"/>
    <property type="project" value="TreeGrafter"/>
</dbReference>
<proteinExistence type="predicted"/>
<keyword evidence="3 7" id="KW-0489">Methyltransferase</keyword>